<dbReference type="Proteomes" id="UP001148614">
    <property type="component" value="Unassembled WGS sequence"/>
</dbReference>
<dbReference type="VEuPathDB" id="FungiDB:F4678DRAFT_435040"/>
<accession>A0A9W8TMH7</accession>
<proteinExistence type="predicted"/>
<dbReference type="Gene3D" id="3.30.559.30">
    <property type="entry name" value="Nonribosomal peptide synthetase, condensation domain"/>
    <property type="match status" value="1"/>
</dbReference>
<reference evidence="1" key="1">
    <citation type="submission" date="2022-07" db="EMBL/GenBank/DDBJ databases">
        <title>Genome Sequence of Xylaria arbuscula.</title>
        <authorList>
            <person name="Buettner E."/>
        </authorList>
    </citation>
    <scope>NUCLEOTIDE SEQUENCE</scope>
    <source>
        <strain evidence="1">VT107</strain>
    </source>
</reference>
<keyword evidence="2" id="KW-1185">Reference proteome</keyword>
<evidence type="ECO:0000313" key="2">
    <source>
        <dbReference type="Proteomes" id="UP001148614"/>
    </source>
</evidence>
<evidence type="ECO:0000313" key="1">
    <source>
        <dbReference type="EMBL" id="KAJ3570617.1"/>
    </source>
</evidence>
<protein>
    <submittedName>
        <fullName evidence="1">Uncharacterized protein</fullName>
    </submittedName>
</protein>
<sequence>MTPAGKVDYKEIASIYGRTSGKTEDTKRALMSSSQLAGSFLTVVREASQQAVSHAIPWHHIITATGANKDKTRLYPNHPLLDIMVTFHDERVTANSKCMRTKGLEPLVTHAKGAKFLLLVEFSALTDNLILLRMEFDNGCIPERDIIRVQRLVIEATNAIVDGRGYSEMKRMLRSILSQPETGHTEGKASCALFGKRLDSLLDMEWLEVPQYRY</sequence>
<organism evidence="1 2">
    <name type="scientific">Xylaria arbuscula</name>
    <dbReference type="NCBI Taxonomy" id="114810"/>
    <lineage>
        <taxon>Eukaryota</taxon>
        <taxon>Fungi</taxon>
        <taxon>Dikarya</taxon>
        <taxon>Ascomycota</taxon>
        <taxon>Pezizomycotina</taxon>
        <taxon>Sordariomycetes</taxon>
        <taxon>Xylariomycetidae</taxon>
        <taxon>Xylariales</taxon>
        <taxon>Xylariaceae</taxon>
        <taxon>Xylaria</taxon>
    </lineage>
</organism>
<name>A0A9W8TMH7_9PEZI</name>
<dbReference type="EMBL" id="JANPWZ010000916">
    <property type="protein sequence ID" value="KAJ3570617.1"/>
    <property type="molecule type" value="Genomic_DNA"/>
</dbReference>
<gene>
    <name evidence="1" type="ORF">NPX13_g5667</name>
</gene>
<comment type="caution">
    <text evidence="1">The sequence shown here is derived from an EMBL/GenBank/DDBJ whole genome shotgun (WGS) entry which is preliminary data.</text>
</comment>
<dbReference type="AlphaFoldDB" id="A0A9W8TMH7"/>